<evidence type="ECO:0000313" key="2">
    <source>
        <dbReference type="EMBL" id="OQS00717.1"/>
    </source>
</evidence>
<dbReference type="AlphaFoldDB" id="A0A1V9ZRU5"/>
<proteinExistence type="predicted"/>
<organism evidence="2 3">
    <name type="scientific">Achlya hypogyna</name>
    <name type="common">Oomycete</name>
    <name type="synonym">Protoachlya hypogyna</name>
    <dbReference type="NCBI Taxonomy" id="1202772"/>
    <lineage>
        <taxon>Eukaryota</taxon>
        <taxon>Sar</taxon>
        <taxon>Stramenopiles</taxon>
        <taxon>Oomycota</taxon>
        <taxon>Saprolegniomycetes</taxon>
        <taxon>Saprolegniales</taxon>
        <taxon>Achlyaceae</taxon>
        <taxon>Achlya</taxon>
    </lineage>
</organism>
<name>A0A1V9ZRU5_ACHHY</name>
<gene>
    <name evidence="2" type="ORF">ACHHYP_02865</name>
</gene>
<accession>A0A1V9ZRU5</accession>
<comment type="caution">
    <text evidence="2">The sequence shown here is derived from an EMBL/GenBank/DDBJ whole genome shotgun (WGS) entry which is preliminary data.</text>
</comment>
<evidence type="ECO:0000313" key="3">
    <source>
        <dbReference type="Proteomes" id="UP000243579"/>
    </source>
</evidence>
<dbReference type="EMBL" id="JNBR01000026">
    <property type="protein sequence ID" value="OQS00717.1"/>
    <property type="molecule type" value="Genomic_DNA"/>
</dbReference>
<dbReference type="Proteomes" id="UP000243579">
    <property type="component" value="Unassembled WGS sequence"/>
</dbReference>
<keyword evidence="1" id="KW-0812">Transmembrane</keyword>
<sequence length="67" mass="7537">MIDRMLNALPLREGGKVFVGVVLGLGICAAPMVYKTRRGHDLFSQEKPQAIYDAEIKQQFGDRTKEE</sequence>
<keyword evidence="1" id="KW-0472">Membrane</keyword>
<evidence type="ECO:0000256" key="1">
    <source>
        <dbReference type="SAM" id="Phobius"/>
    </source>
</evidence>
<keyword evidence="3" id="KW-1185">Reference proteome</keyword>
<feature type="transmembrane region" description="Helical" evidence="1">
    <location>
        <begin position="15"/>
        <end position="34"/>
    </location>
</feature>
<protein>
    <submittedName>
        <fullName evidence="2">Uncharacterized protein</fullName>
    </submittedName>
</protein>
<keyword evidence="1" id="KW-1133">Transmembrane helix</keyword>
<reference evidence="2 3" key="1">
    <citation type="journal article" date="2014" name="Genome Biol. Evol.">
        <title>The secreted proteins of Achlya hypogyna and Thraustotheca clavata identify the ancestral oomycete secretome and reveal gene acquisitions by horizontal gene transfer.</title>
        <authorList>
            <person name="Misner I."/>
            <person name="Blouin N."/>
            <person name="Leonard G."/>
            <person name="Richards T.A."/>
            <person name="Lane C.E."/>
        </authorList>
    </citation>
    <scope>NUCLEOTIDE SEQUENCE [LARGE SCALE GENOMIC DNA]</scope>
    <source>
        <strain evidence="2 3">ATCC 48635</strain>
    </source>
</reference>
<dbReference type="OrthoDB" id="184707at2759"/>